<evidence type="ECO:0000313" key="2">
    <source>
        <dbReference type="Proteomes" id="UP001549122"/>
    </source>
</evidence>
<dbReference type="EMBL" id="JBEPLO010000022">
    <property type="protein sequence ID" value="MET3558736.1"/>
    <property type="molecule type" value="Genomic_DNA"/>
</dbReference>
<name>A0ABV2FJI4_9STRE</name>
<evidence type="ECO:0000313" key="1">
    <source>
        <dbReference type="EMBL" id="MET3558736.1"/>
    </source>
</evidence>
<dbReference type="Proteomes" id="UP001549122">
    <property type="component" value="Unassembled WGS sequence"/>
</dbReference>
<dbReference type="RefSeq" id="WP_354365860.1">
    <property type="nucleotide sequence ID" value="NZ_JBEPLO010000022.1"/>
</dbReference>
<gene>
    <name evidence="1" type="ORF">ABID29_001864</name>
</gene>
<evidence type="ECO:0008006" key="3">
    <source>
        <dbReference type="Google" id="ProtNLM"/>
    </source>
</evidence>
<comment type="caution">
    <text evidence="1">The sequence shown here is derived from an EMBL/GenBank/DDBJ whole genome shotgun (WGS) entry which is preliminary data.</text>
</comment>
<proteinExistence type="predicted"/>
<protein>
    <recommendedName>
        <fullName evidence="3">Phage protein</fullName>
    </recommendedName>
</protein>
<sequence>MSTDNLTILTDSFEKGDSGEYVTGLTIILDGPIKFAFDAAKEKNNYKTDAEVLYDVISIGLEKILRGE</sequence>
<keyword evidence="2" id="KW-1185">Reference proteome</keyword>
<accession>A0ABV2FJI4</accession>
<organism evidence="1 2">
    <name type="scientific">Streptococcus rupicaprae</name>
    <dbReference type="NCBI Taxonomy" id="759619"/>
    <lineage>
        <taxon>Bacteria</taxon>
        <taxon>Bacillati</taxon>
        <taxon>Bacillota</taxon>
        <taxon>Bacilli</taxon>
        <taxon>Lactobacillales</taxon>
        <taxon>Streptococcaceae</taxon>
        <taxon>Streptococcus</taxon>
    </lineage>
</organism>
<reference evidence="1 2" key="1">
    <citation type="submission" date="2024-06" db="EMBL/GenBank/DDBJ databases">
        <title>Genomic Encyclopedia of Type Strains, Phase IV (KMG-IV): sequencing the most valuable type-strain genomes for metagenomic binning, comparative biology and taxonomic classification.</title>
        <authorList>
            <person name="Goeker M."/>
        </authorList>
    </citation>
    <scope>NUCLEOTIDE SEQUENCE [LARGE SCALE GENOMIC DNA]</scope>
    <source>
        <strain evidence="1 2">DSM 28303</strain>
    </source>
</reference>